<proteinExistence type="inferred from homology"/>
<protein>
    <submittedName>
        <fullName evidence="6">Aminotransferase class V</fullName>
    </submittedName>
</protein>
<evidence type="ECO:0000313" key="7">
    <source>
        <dbReference type="Proteomes" id="UP000334820"/>
    </source>
</evidence>
<organism evidence="6 7">
    <name type="scientific">Thermogemmatispora aurantia</name>
    <dbReference type="NCBI Taxonomy" id="2045279"/>
    <lineage>
        <taxon>Bacteria</taxon>
        <taxon>Bacillati</taxon>
        <taxon>Chloroflexota</taxon>
        <taxon>Ktedonobacteria</taxon>
        <taxon>Thermogemmatisporales</taxon>
        <taxon>Thermogemmatisporaceae</taxon>
        <taxon>Thermogemmatispora</taxon>
    </lineage>
</organism>
<comment type="similarity">
    <text evidence="3">Belongs to the class-V pyridoxal-phosphate-dependent aminotransferase family.</text>
</comment>
<dbReference type="Proteomes" id="UP000334820">
    <property type="component" value="Unassembled WGS sequence"/>
</dbReference>
<dbReference type="GO" id="GO:0008483">
    <property type="term" value="F:transaminase activity"/>
    <property type="evidence" value="ECO:0007669"/>
    <property type="project" value="UniProtKB-KW"/>
</dbReference>
<reference evidence="6 7" key="1">
    <citation type="journal article" date="2019" name="Int. J. Syst. Evol. Microbiol.">
        <title>Thermogemmatispora aurantia sp. nov. and Thermogemmatispora argillosa sp. nov., within the class Ktedonobacteria, and emended description of the genus Thermogemmatispora.</title>
        <authorList>
            <person name="Zheng Y."/>
            <person name="Wang C.M."/>
            <person name="Sakai Y."/>
            <person name="Abe K."/>
            <person name="Yokota A."/>
            <person name="Yabe S."/>
        </authorList>
    </citation>
    <scope>NUCLEOTIDE SEQUENCE [LARGE SCALE GENOMIC DNA]</scope>
    <source>
        <strain evidence="6 7">A1-2</strain>
    </source>
</reference>
<dbReference type="PROSITE" id="PS00595">
    <property type="entry name" value="AA_TRANSFER_CLASS_5"/>
    <property type="match status" value="1"/>
</dbReference>
<accession>A0A5J4K3G6</accession>
<dbReference type="InterPro" id="IPR020578">
    <property type="entry name" value="Aminotrans_V_PyrdxlP_BS"/>
</dbReference>
<dbReference type="InterPro" id="IPR015424">
    <property type="entry name" value="PyrdxlP-dep_Trfase"/>
</dbReference>
<dbReference type="InterPro" id="IPR000192">
    <property type="entry name" value="Aminotrans_V_dom"/>
</dbReference>
<gene>
    <name evidence="6" type="ORF">KTAU_07930</name>
</gene>
<keyword evidence="6" id="KW-0032">Aminotransferase</keyword>
<sequence>MERQTRAFDLAQVRAETPGCTEVLHFNNAGAALMPQPVVEAVSAHLQREARHGGYEAAEEAREALAHVYEAVAMLLGCQPSEVALVENATRAWDMAFYAIPFAPGDRILTGMAEYASNYLAFLQMTRRTGVRVEVIPDDEYGQISLSALRNAIDEHVRVIALTHVPTNNGLVNPAAEVGRIAREAGVLYLLDATQSVGQMPLDVRALGCDILAGTGRKFLRGPRGTGFLYVRQEVLAQLEPPLIDLHAASWTAPDQYALRPDARRFECWEASIANRLGLGAAIDYFLQWDQQRLWRRVRDLAYLLRTRLTPLPGVIVHDRGVVQGGIVTFTVEGWEAEMIRQALRRQHINVSAVSQQAALLDMQAHGLQTLVRASVHYYNSEEEVERFARALEHLLAAGPTSSLS</sequence>
<dbReference type="Gene3D" id="3.40.640.10">
    <property type="entry name" value="Type I PLP-dependent aspartate aminotransferase-like (Major domain)"/>
    <property type="match status" value="1"/>
</dbReference>
<comment type="caution">
    <text evidence="6">The sequence shown here is derived from an EMBL/GenBank/DDBJ whole genome shotgun (WGS) entry which is preliminary data.</text>
</comment>
<evidence type="ECO:0000256" key="4">
    <source>
        <dbReference type="RuleBase" id="RU004504"/>
    </source>
</evidence>
<evidence type="ECO:0000313" key="6">
    <source>
        <dbReference type="EMBL" id="GER82155.1"/>
    </source>
</evidence>
<keyword evidence="2" id="KW-0663">Pyridoxal phosphate</keyword>
<keyword evidence="7" id="KW-1185">Reference proteome</keyword>
<evidence type="ECO:0000259" key="5">
    <source>
        <dbReference type="Pfam" id="PF00266"/>
    </source>
</evidence>
<dbReference type="Gene3D" id="3.90.1150.10">
    <property type="entry name" value="Aspartate Aminotransferase, domain 1"/>
    <property type="match status" value="1"/>
</dbReference>
<dbReference type="SUPFAM" id="SSF53383">
    <property type="entry name" value="PLP-dependent transferases"/>
    <property type="match status" value="1"/>
</dbReference>
<feature type="domain" description="Aminotransferase class V" evidence="5">
    <location>
        <begin position="26"/>
        <end position="388"/>
    </location>
</feature>
<comment type="cofactor">
    <cofactor evidence="1 4">
        <name>pyridoxal 5'-phosphate</name>
        <dbReference type="ChEBI" id="CHEBI:597326"/>
    </cofactor>
</comment>
<dbReference type="Pfam" id="PF00266">
    <property type="entry name" value="Aminotran_5"/>
    <property type="match status" value="1"/>
</dbReference>
<dbReference type="PANTHER" id="PTHR43586">
    <property type="entry name" value="CYSTEINE DESULFURASE"/>
    <property type="match status" value="1"/>
</dbReference>
<keyword evidence="6" id="KW-0808">Transferase</keyword>
<dbReference type="EMBL" id="BKZV01000001">
    <property type="protein sequence ID" value="GER82155.1"/>
    <property type="molecule type" value="Genomic_DNA"/>
</dbReference>
<dbReference type="RefSeq" id="WP_151727082.1">
    <property type="nucleotide sequence ID" value="NZ_BKZV01000001.1"/>
</dbReference>
<dbReference type="AlphaFoldDB" id="A0A5J4K3G6"/>
<dbReference type="PANTHER" id="PTHR43586:SF24">
    <property type="entry name" value="BLR4730 PROTEIN"/>
    <property type="match status" value="1"/>
</dbReference>
<evidence type="ECO:0000256" key="2">
    <source>
        <dbReference type="ARBA" id="ARBA00022898"/>
    </source>
</evidence>
<dbReference type="InterPro" id="IPR015422">
    <property type="entry name" value="PyrdxlP-dep_Trfase_small"/>
</dbReference>
<evidence type="ECO:0000256" key="3">
    <source>
        <dbReference type="RuleBase" id="RU004075"/>
    </source>
</evidence>
<name>A0A5J4K3G6_9CHLR</name>
<dbReference type="InterPro" id="IPR015421">
    <property type="entry name" value="PyrdxlP-dep_Trfase_major"/>
</dbReference>
<evidence type="ECO:0000256" key="1">
    <source>
        <dbReference type="ARBA" id="ARBA00001933"/>
    </source>
</evidence>